<evidence type="ECO:0000256" key="2">
    <source>
        <dbReference type="SAM" id="MobiDB-lite"/>
    </source>
</evidence>
<evidence type="ECO:0000313" key="3">
    <source>
        <dbReference type="EMBL" id="ELY83603.1"/>
    </source>
</evidence>
<dbReference type="EMBL" id="AOIK01000043">
    <property type="protein sequence ID" value="ELY83603.1"/>
    <property type="molecule type" value="Genomic_DNA"/>
</dbReference>
<reference evidence="3 4" key="1">
    <citation type="journal article" date="2014" name="PLoS Genet.">
        <title>Phylogenetically driven sequencing of extremely halophilic archaea reveals strategies for static and dynamic osmo-response.</title>
        <authorList>
            <person name="Becker E.A."/>
            <person name="Seitzer P.M."/>
            <person name="Tritt A."/>
            <person name="Larsen D."/>
            <person name="Krusor M."/>
            <person name="Yao A.I."/>
            <person name="Wu D."/>
            <person name="Madern D."/>
            <person name="Eisen J.A."/>
            <person name="Darling A.E."/>
            <person name="Facciotti M.T."/>
        </authorList>
    </citation>
    <scope>NUCLEOTIDE SEQUENCE [LARGE SCALE GENOMIC DNA]</scope>
    <source>
        <strain evidence="3 4">JCM 12890</strain>
    </source>
</reference>
<keyword evidence="1" id="KW-0175">Coiled coil</keyword>
<gene>
    <name evidence="3" type="ORF">C485_17662</name>
</gene>
<protein>
    <submittedName>
        <fullName evidence="3">Uncharacterized protein</fullName>
    </submittedName>
</protein>
<evidence type="ECO:0000313" key="4">
    <source>
        <dbReference type="Proteomes" id="UP000011511"/>
    </source>
</evidence>
<accession>L9ZEK4</accession>
<feature type="region of interest" description="Disordered" evidence="2">
    <location>
        <begin position="145"/>
        <end position="226"/>
    </location>
</feature>
<dbReference type="AlphaFoldDB" id="L9ZEK4"/>
<comment type="caution">
    <text evidence="3">The sequence shown here is derived from an EMBL/GenBank/DDBJ whole genome shotgun (WGS) entry which is preliminary data.</text>
</comment>
<dbReference type="PATRIC" id="fig|1227494.3.peg.3549"/>
<proteinExistence type="predicted"/>
<feature type="compositionally biased region" description="Acidic residues" evidence="2">
    <location>
        <begin position="22"/>
        <end position="32"/>
    </location>
</feature>
<feature type="compositionally biased region" description="Basic and acidic residues" evidence="2">
    <location>
        <begin position="209"/>
        <end position="226"/>
    </location>
</feature>
<feature type="compositionally biased region" description="Basic and acidic residues" evidence="2">
    <location>
        <begin position="155"/>
        <end position="167"/>
    </location>
</feature>
<sequence length="226" mass="26366">MTLFQLRPDVRRLVGLEKNQEQQDEQEEDSEVLDSGYSHEEIRGDVEEREEFLSHLDKEIEKAERKAKLHFREALQSEGAEKRRHYRKANGYKTYRDQFQEISEQVANGQETLAVMDVEAVKEKLAKRVEDLGFDIDVTEMPVDDVSSSIEDNSFENREREKVRDQLQRSQQVAGDTEPPYQELMDEGDTMEAEQIQQEVDELAGGDQGNRDDELDEQIRQDLEDL</sequence>
<evidence type="ECO:0000256" key="1">
    <source>
        <dbReference type="SAM" id="Coils"/>
    </source>
</evidence>
<feature type="region of interest" description="Disordered" evidence="2">
    <location>
        <begin position="15"/>
        <end position="41"/>
    </location>
</feature>
<organism evidence="3 4">
    <name type="scientific">Natrinema altunense (strain JCM 12890 / CGMCC 1.3731 / AJ2)</name>
    <dbReference type="NCBI Taxonomy" id="1227494"/>
    <lineage>
        <taxon>Archaea</taxon>
        <taxon>Methanobacteriati</taxon>
        <taxon>Methanobacteriota</taxon>
        <taxon>Stenosarchaea group</taxon>
        <taxon>Halobacteria</taxon>
        <taxon>Halobacteriales</taxon>
        <taxon>Natrialbaceae</taxon>
        <taxon>Natrinema</taxon>
    </lineage>
</organism>
<feature type="coiled-coil region" evidence="1">
    <location>
        <begin position="46"/>
        <end position="73"/>
    </location>
</feature>
<keyword evidence="4" id="KW-1185">Reference proteome</keyword>
<name>L9ZEK4_NATA2</name>
<dbReference type="Proteomes" id="UP000011511">
    <property type="component" value="Unassembled WGS sequence"/>
</dbReference>